<organism evidence="1 2">
    <name type="scientific">Nepenthes gracilis</name>
    <name type="common">Slender pitcher plant</name>
    <dbReference type="NCBI Taxonomy" id="150966"/>
    <lineage>
        <taxon>Eukaryota</taxon>
        <taxon>Viridiplantae</taxon>
        <taxon>Streptophyta</taxon>
        <taxon>Embryophyta</taxon>
        <taxon>Tracheophyta</taxon>
        <taxon>Spermatophyta</taxon>
        <taxon>Magnoliopsida</taxon>
        <taxon>eudicotyledons</taxon>
        <taxon>Gunneridae</taxon>
        <taxon>Pentapetalae</taxon>
        <taxon>Caryophyllales</taxon>
        <taxon>Nepenthaceae</taxon>
        <taxon>Nepenthes</taxon>
    </lineage>
</organism>
<name>A0AAD3S6Y6_NEPGR</name>
<evidence type="ECO:0000313" key="2">
    <source>
        <dbReference type="Proteomes" id="UP001279734"/>
    </source>
</evidence>
<proteinExistence type="predicted"/>
<dbReference type="AlphaFoldDB" id="A0AAD3S6Y6"/>
<evidence type="ECO:0000313" key="1">
    <source>
        <dbReference type="EMBL" id="GMH05509.1"/>
    </source>
</evidence>
<keyword evidence="2" id="KW-1185">Reference proteome</keyword>
<sequence>MLKSDELAGKLDLLVRAFKSDNNTLNSKECKDVVPVSGTSQFAHSGLDGKLGEFFYSCYTNRFHHSLGHDLSNAIVMLPEANEPVDVKTASNGAFYVCEERSTSENVFLITGSVGYDGNPKIECPTKSGIFENEQFGLLCHSFPDRELKEQLDSHVDSRLSSPALEHMKISFQPINGFGTSKMKLR</sequence>
<comment type="caution">
    <text evidence="1">The sequence shown here is derived from an EMBL/GenBank/DDBJ whole genome shotgun (WGS) entry which is preliminary data.</text>
</comment>
<reference evidence="1" key="1">
    <citation type="submission" date="2023-05" db="EMBL/GenBank/DDBJ databases">
        <title>Nepenthes gracilis genome sequencing.</title>
        <authorList>
            <person name="Fukushima K."/>
        </authorList>
    </citation>
    <scope>NUCLEOTIDE SEQUENCE</scope>
    <source>
        <strain evidence="1">SING2019-196</strain>
    </source>
</reference>
<gene>
    <name evidence="1" type="ORF">Nepgr_007349</name>
</gene>
<dbReference type="EMBL" id="BSYO01000005">
    <property type="protein sequence ID" value="GMH05509.1"/>
    <property type="molecule type" value="Genomic_DNA"/>
</dbReference>
<protein>
    <submittedName>
        <fullName evidence="1">Uncharacterized protein</fullName>
    </submittedName>
</protein>
<accession>A0AAD3S6Y6</accession>
<dbReference type="Proteomes" id="UP001279734">
    <property type="component" value="Unassembled WGS sequence"/>
</dbReference>